<reference evidence="1 2" key="1">
    <citation type="submission" date="2014-11" db="EMBL/GenBank/DDBJ databases">
        <title>Genome sequence of Flavihumibacter solisilvae 3-3.</title>
        <authorList>
            <person name="Zhou G."/>
            <person name="Li M."/>
            <person name="Wang G."/>
        </authorList>
    </citation>
    <scope>NUCLEOTIDE SEQUENCE [LARGE SCALE GENOMIC DNA]</scope>
    <source>
        <strain evidence="1 2">3-3</strain>
    </source>
</reference>
<protein>
    <recommendedName>
        <fullName evidence="3">3-hydroxyacyl-ACP dehydratase</fullName>
    </recommendedName>
</protein>
<proteinExistence type="predicted"/>
<evidence type="ECO:0000313" key="1">
    <source>
        <dbReference type="EMBL" id="KIC95145.1"/>
    </source>
</evidence>
<dbReference type="OrthoDB" id="2922403at2"/>
<dbReference type="EMBL" id="JSVC01000008">
    <property type="protein sequence ID" value="KIC95145.1"/>
    <property type="molecule type" value="Genomic_DNA"/>
</dbReference>
<dbReference type="Proteomes" id="UP000031408">
    <property type="component" value="Unassembled WGS sequence"/>
</dbReference>
<dbReference type="Pfam" id="PF22817">
    <property type="entry name" value="ApeP-like"/>
    <property type="match status" value="1"/>
</dbReference>
<name>A0A0C1ILN1_9BACT</name>
<dbReference type="InterPro" id="IPR016776">
    <property type="entry name" value="ApeP-like_dehydratase"/>
</dbReference>
<comment type="caution">
    <text evidence="1">The sequence shown here is derived from an EMBL/GenBank/DDBJ whole genome shotgun (WGS) entry which is preliminary data.</text>
</comment>
<dbReference type="SUPFAM" id="SSF54637">
    <property type="entry name" value="Thioesterase/thiol ester dehydrase-isomerase"/>
    <property type="match status" value="1"/>
</dbReference>
<keyword evidence="2" id="KW-1185">Reference proteome</keyword>
<gene>
    <name evidence="1" type="ORF">OI18_07450</name>
</gene>
<organism evidence="1 2">
    <name type="scientific">Flavihumibacter solisilvae</name>
    <dbReference type="NCBI Taxonomy" id="1349421"/>
    <lineage>
        <taxon>Bacteria</taxon>
        <taxon>Pseudomonadati</taxon>
        <taxon>Bacteroidota</taxon>
        <taxon>Chitinophagia</taxon>
        <taxon>Chitinophagales</taxon>
        <taxon>Chitinophagaceae</taxon>
        <taxon>Flavihumibacter</taxon>
    </lineage>
</organism>
<dbReference type="AlphaFoldDB" id="A0A0C1ILN1"/>
<dbReference type="RefSeq" id="WP_039138592.1">
    <property type="nucleotide sequence ID" value="NZ_JSVC01000008.1"/>
</dbReference>
<dbReference type="STRING" id="1349421.OI18_07450"/>
<evidence type="ECO:0008006" key="3">
    <source>
        <dbReference type="Google" id="ProtNLM"/>
    </source>
</evidence>
<dbReference type="InterPro" id="IPR029069">
    <property type="entry name" value="HotDog_dom_sf"/>
</dbReference>
<evidence type="ECO:0000313" key="2">
    <source>
        <dbReference type="Proteomes" id="UP000031408"/>
    </source>
</evidence>
<accession>A0A0C1ILN1</accession>
<dbReference type="Gene3D" id="3.10.129.10">
    <property type="entry name" value="Hotdog Thioesterase"/>
    <property type="match status" value="1"/>
</dbReference>
<sequence>MTVNAENITSLIPQRDPFVMIDNLLHDDEVRTNTNFTIRAENIFMSGNHLSAAALVENIAQTAAAGAGYKAISQDSPVLVGFIGAIKNLEIGELPEVGDVLETETKLVNTVFNVSIVEGVVTCNGRKLASCEMKIFLQPKP</sequence>